<proteinExistence type="predicted"/>
<organism evidence="11 12">
    <name type="scientific">Asbolus verrucosus</name>
    <name type="common">Desert ironclad beetle</name>
    <dbReference type="NCBI Taxonomy" id="1661398"/>
    <lineage>
        <taxon>Eukaryota</taxon>
        <taxon>Metazoa</taxon>
        <taxon>Ecdysozoa</taxon>
        <taxon>Arthropoda</taxon>
        <taxon>Hexapoda</taxon>
        <taxon>Insecta</taxon>
        <taxon>Pterygota</taxon>
        <taxon>Neoptera</taxon>
        <taxon>Endopterygota</taxon>
        <taxon>Coleoptera</taxon>
        <taxon>Polyphaga</taxon>
        <taxon>Cucujiformia</taxon>
        <taxon>Tenebrionidae</taxon>
        <taxon>Pimeliinae</taxon>
        <taxon>Asbolus</taxon>
    </lineage>
</organism>
<evidence type="ECO:0000256" key="5">
    <source>
        <dbReference type="ARBA" id="ARBA00022725"/>
    </source>
</evidence>
<dbReference type="GO" id="GO:0005886">
    <property type="term" value="C:plasma membrane"/>
    <property type="evidence" value="ECO:0007669"/>
    <property type="project" value="UniProtKB-SubCell"/>
</dbReference>
<dbReference type="PANTHER" id="PTHR21137">
    <property type="entry name" value="ODORANT RECEPTOR"/>
    <property type="match status" value="1"/>
</dbReference>
<dbReference type="PANTHER" id="PTHR21137:SF35">
    <property type="entry name" value="ODORANT RECEPTOR 19A-RELATED"/>
    <property type="match status" value="1"/>
</dbReference>
<sequence>MEYFDWKLTIRINILMLKSVGLWPKGNEIYKPNLYMLYAIISVVIIMGGHNFFQLMNIFFVYNDLEALAESMFITATDSLISVKLCFFILNIRTLKELMMSLNSVIFQPKSVQQVELVWPRLNIWKKTYVIYWILVGTTVCVWAIFPFLSNSVKDYRLPFSAWYPYDTKISPFYEITYFYQVLGMSFRTVAALNMDTMIAALMMYTATQCDILCDDLKNLQKDFSEIFKGRVKHHQEIVRFAKNTNKFFNMILLGQFFTSITVIAFTMFQLTLVAPLSGASLSHMSYISAIIVQIFLYCWFGNEIEIQ</sequence>
<protein>
    <submittedName>
        <fullName evidence="11">7tm 6 domain containing protein</fullName>
    </submittedName>
</protein>
<feature type="transmembrane region" description="Helical" evidence="10">
    <location>
        <begin position="73"/>
        <end position="92"/>
    </location>
</feature>
<keyword evidence="4 10" id="KW-0812">Transmembrane</keyword>
<feature type="transmembrane region" description="Helical" evidence="10">
    <location>
        <begin position="281"/>
        <end position="301"/>
    </location>
</feature>
<dbReference type="Proteomes" id="UP000292052">
    <property type="component" value="Unassembled WGS sequence"/>
</dbReference>
<dbReference type="GO" id="GO:0007165">
    <property type="term" value="P:signal transduction"/>
    <property type="evidence" value="ECO:0007669"/>
    <property type="project" value="UniProtKB-KW"/>
</dbReference>
<feature type="transmembrane region" description="Helical" evidence="10">
    <location>
        <begin position="35"/>
        <end position="53"/>
    </location>
</feature>
<keyword evidence="12" id="KW-1185">Reference proteome</keyword>
<keyword evidence="9" id="KW-0807">Transducer</keyword>
<dbReference type="GO" id="GO:0005549">
    <property type="term" value="F:odorant binding"/>
    <property type="evidence" value="ECO:0007669"/>
    <property type="project" value="InterPro"/>
</dbReference>
<feature type="transmembrane region" description="Helical" evidence="10">
    <location>
        <begin position="129"/>
        <end position="149"/>
    </location>
</feature>
<keyword evidence="8" id="KW-0675">Receptor</keyword>
<dbReference type="EMBL" id="QDEB01006881">
    <property type="protein sequence ID" value="RZC42583.1"/>
    <property type="molecule type" value="Genomic_DNA"/>
</dbReference>
<keyword evidence="3" id="KW-0716">Sensory transduction</keyword>
<comment type="subcellular location">
    <subcellularLocation>
        <location evidence="1">Cell membrane</location>
        <topology evidence="1">Multi-pass membrane protein</topology>
    </subcellularLocation>
</comment>
<evidence type="ECO:0000313" key="11">
    <source>
        <dbReference type="EMBL" id="RZC42583.1"/>
    </source>
</evidence>
<gene>
    <name evidence="11" type="ORF">BDFB_012089</name>
</gene>
<evidence type="ECO:0000256" key="6">
    <source>
        <dbReference type="ARBA" id="ARBA00022989"/>
    </source>
</evidence>
<evidence type="ECO:0000313" key="12">
    <source>
        <dbReference type="Proteomes" id="UP000292052"/>
    </source>
</evidence>
<feature type="transmembrane region" description="Helical" evidence="10">
    <location>
        <begin position="178"/>
        <end position="195"/>
    </location>
</feature>
<evidence type="ECO:0000256" key="4">
    <source>
        <dbReference type="ARBA" id="ARBA00022692"/>
    </source>
</evidence>
<name>A0A482WDT6_ASBVE</name>
<dbReference type="Pfam" id="PF02949">
    <property type="entry name" value="7tm_6"/>
    <property type="match status" value="1"/>
</dbReference>
<evidence type="ECO:0000256" key="7">
    <source>
        <dbReference type="ARBA" id="ARBA00023136"/>
    </source>
</evidence>
<keyword evidence="6 10" id="KW-1133">Transmembrane helix</keyword>
<evidence type="ECO:0000256" key="3">
    <source>
        <dbReference type="ARBA" id="ARBA00022606"/>
    </source>
</evidence>
<comment type="caution">
    <text evidence="11">The sequence shown here is derived from an EMBL/GenBank/DDBJ whole genome shotgun (WGS) entry which is preliminary data.</text>
</comment>
<evidence type="ECO:0000256" key="2">
    <source>
        <dbReference type="ARBA" id="ARBA00022475"/>
    </source>
</evidence>
<keyword evidence="7 10" id="KW-0472">Membrane</keyword>
<accession>A0A482WDT6</accession>
<reference evidence="11 12" key="1">
    <citation type="submission" date="2017-03" db="EMBL/GenBank/DDBJ databases">
        <title>Genome of the blue death feigning beetle - Asbolus verrucosus.</title>
        <authorList>
            <person name="Rider S.D."/>
        </authorList>
    </citation>
    <scope>NUCLEOTIDE SEQUENCE [LARGE SCALE GENOMIC DNA]</scope>
    <source>
        <strain evidence="11">Butters</strain>
        <tissue evidence="11">Head and leg muscle</tissue>
    </source>
</reference>
<evidence type="ECO:0000256" key="10">
    <source>
        <dbReference type="SAM" id="Phobius"/>
    </source>
</evidence>
<keyword evidence="5" id="KW-0552">Olfaction</keyword>
<feature type="transmembrane region" description="Helical" evidence="10">
    <location>
        <begin position="248"/>
        <end position="269"/>
    </location>
</feature>
<keyword evidence="2" id="KW-1003">Cell membrane</keyword>
<evidence type="ECO:0000256" key="9">
    <source>
        <dbReference type="ARBA" id="ARBA00023224"/>
    </source>
</evidence>
<evidence type="ECO:0000256" key="1">
    <source>
        <dbReference type="ARBA" id="ARBA00004651"/>
    </source>
</evidence>
<dbReference type="GO" id="GO:0004984">
    <property type="term" value="F:olfactory receptor activity"/>
    <property type="evidence" value="ECO:0007669"/>
    <property type="project" value="InterPro"/>
</dbReference>
<evidence type="ECO:0000256" key="8">
    <source>
        <dbReference type="ARBA" id="ARBA00023170"/>
    </source>
</evidence>
<dbReference type="OrthoDB" id="6597368at2759"/>
<dbReference type="InterPro" id="IPR004117">
    <property type="entry name" value="7tm6_olfct_rcpt"/>
</dbReference>
<dbReference type="AlphaFoldDB" id="A0A482WDT6"/>
<feature type="non-terminal residue" evidence="11">
    <location>
        <position position="308"/>
    </location>
</feature>